<dbReference type="RefSeq" id="WP_179978084.1">
    <property type="nucleotide sequence ID" value="NZ_JBGFFE010000002.1"/>
</dbReference>
<sequence>MGGTVNIICRNGLKMVMHTWRDKEYKHLDILENEISTYLRFEYKINDKKEWLHVIEKGEEWY</sequence>
<evidence type="ECO:0000313" key="2">
    <source>
        <dbReference type="Proteomes" id="UP001565220"/>
    </source>
</evidence>
<name>A0ABV4DV80_9CLOT</name>
<dbReference type="EMBL" id="JBGFFE010000002">
    <property type="protein sequence ID" value="MEY8762441.1"/>
    <property type="molecule type" value="Genomic_DNA"/>
</dbReference>
<protein>
    <submittedName>
        <fullName evidence="1">Uncharacterized protein</fullName>
    </submittedName>
</protein>
<reference evidence="1 2" key="1">
    <citation type="submission" date="2024-08" db="EMBL/GenBank/DDBJ databases">
        <title>Clostridium lapicellarii sp. nov., and Clostridium renhuaiense sp. nov., two species isolated from the mud in a fermentation cellar used for producing sauce-flavour Chinese liquors.</title>
        <authorList>
            <person name="Yang F."/>
            <person name="Wang H."/>
            <person name="Chen L.Q."/>
            <person name="Zhou N."/>
            <person name="Lu J.J."/>
            <person name="Pu X.X."/>
            <person name="Wan B."/>
            <person name="Wang L."/>
            <person name="Liu S.J."/>
        </authorList>
    </citation>
    <scope>NUCLEOTIDE SEQUENCE [LARGE SCALE GENOMIC DNA]</scope>
    <source>
        <strain evidence="1 2">MT-113</strain>
    </source>
</reference>
<comment type="caution">
    <text evidence="1">The sequence shown here is derived from an EMBL/GenBank/DDBJ whole genome shotgun (WGS) entry which is preliminary data.</text>
</comment>
<proteinExistence type="predicted"/>
<evidence type="ECO:0000313" key="1">
    <source>
        <dbReference type="EMBL" id="MEY8762441.1"/>
    </source>
</evidence>
<dbReference type="Proteomes" id="UP001565220">
    <property type="component" value="Unassembled WGS sequence"/>
</dbReference>
<keyword evidence="2" id="KW-1185">Reference proteome</keyword>
<organism evidence="1 2">
    <name type="scientific">Clostridium lapidicellarium</name>
    <dbReference type="NCBI Taxonomy" id="3240931"/>
    <lineage>
        <taxon>Bacteria</taxon>
        <taxon>Bacillati</taxon>
        <taxon>Bacillota</taxon>
        <taxon>Clostridia</taxon>
        <taxon>Eubacteriales</taxon>
        <taxon>Clostridiaceae</taxon>
        <taxon>Clostridium</taxon>
    </lineage>
</organism>
<gene>
    <name evidence="1" type="ORF">AB8S09_02080</name>
</gene>
<accession>A0ABV4DV80</accession>